<dbReference type="InterPro" id="IPR029041">
    <property type="entry name" value="FAD-linked_oxidoreductase-like"/>
</dbReference>
<reference evidence="7 8" key="1">
    <citation type="submission" date="2018-06" db="EMBL/GenBank/DDBJ databases">
        <authorList>
            <consortium name="Pathogen Informatics"/>
            <person name="Doyle S."/>
        </authorList>
    </citation>
    <scope>NUCLEOTIDE SEQUENCE [LARGE SCALE GENOMIC DNA]</scope>
    <source>
        <strain evidence="7 8">NCTC10699</strain>
    </source>
</reference>
<dbReference type="UniPathway" id="UPA00193"/>
<organism evidence="7 8">
    <name type="scientific">[Pasteurella] mairii</name>
    <dbReference type="NCBI Taxonomy" id="757"/>
    <lineage>
        <taxon>Bacteria</taxon>
        <taxon>Pseudomonadati</taxon>
        <taxon>Pseudomonadota</taxon>
        <taxon>Gammaproteobacteria</taxon>
        <taxon>Pasteurellales</taxon>
        <taxon>Pasteurellaceae</taxon>
    </lineage>
</organism>
<evidence type="ECO:0000256" key="2">
    <source>
        <dbReference type="ARBA" id="ARBA00004777"/>
    </source>
</evidence>
<dbReference type="SUPFAM" id="SSF51730">
    <property type="entry name" value="FAD-linked oxidoreductase"/>
    <property type="match status" value="1"/>
</dbReference>
<gene>
    <name evidence="7" type="primary">metF_2</name>
    <name evidence="7" type="ORF">NCTC10699_01290</name>
</gene>
<accession>A0A379B4X8</accession>
<keyword evidence="3 6" id="KW-0285">Flavoprotein</keyword>
<evidence type="ECO:0000256" key="1">
    <source>
        <dbReference type="ARBA" id="ARBA00001974"/>
    </source>
</evidence>
<keyword evidence="5 6" id="KW-0560">Oxidoreductase</keyword>
<dbReference type="EMBL" id="UGSS01000002">
    <property type="protein sequence ID" value="SUB33663.1"/>
    <property type="molecule type" value="Genomic_DNA"/>
</dbReference>
<keyword evidence="8" id="KW-1185">Reference proteome</keyword>
<comment type="pathway">
    <text evidence="2 6">One-carbon metabolism; tetrahydrofolate interconversion.</text>
</comment>
<evidence type="ECO:0000313" key="8">
    <source>
        <dbReference type="Proteomes" id="UP000254280"/>
    </source>
</evidence>
<evidence type="ECO:0000256" key="5">
    <source>
        <dbReference type="ARBA" id="ARBA00023002"/>
    </source>
</evidence>
<dbReference type="GO" id="GO:0004489">
    <property type="term" value="F:methylenetetrahydrofolate reductase [NAD(P)H] activity"/>
    <property type="evidence" value="ECO:0007669"/>
    <property type="project" value="InterPro"/>
</dbReference>
<keyword evidence="4 6" id="KW-0274">FAD</keyword>
<comment type="similarity">
    <text evidence="6">Belongs to the methylenetetrahydrofolate reductase family.</text>
</comment>
<sequence length="63" mass="7262">MSYAKEMDTLNQHLVDLKGDINVSFEFFPPKNEKMETILWESIHRLKSLEPKFVSVTYGANSG</sequence>
<dbReference type="InterPro" id="IPR003171">
    <property type="entry name" value="Mehydrof_redctse-like"/>
</dbReference>
<comment type="cofactor">
    <cofactor evidence="1 6">
        <name>FAD</name>
        <dbReference type="ChEBI" id="CHEBI:57692"/>
    </cofactor>
</comment>
<dbReference type="Gene3D" id="3.20.20.220">
    <property type="match status" value="1"/>
</dbReference>
<protein>
    <recommendedName>
        <fullName evidence="6">Methylenetetrahydrofolate reductase</fullName>
    </recommendedName>
</protein>
<dbReference type="Proteomes" id="UP000254280">
    <property type="component" value="Unassembled WGS sequence"/>
</dbReference>
<evidence type="ECO:0000256" key="3">
    <source>
        <dbReference type="ARBA" id="ARBA00022630"/>
    </source>
</evidence>
<evidence type="ECO:0000256" key="4">
    <source>
        <dbReference type="ARBA" id="ARBA00022827"/>
    </source>
</evidence>
<dbReference type="AlphaFoldDB" id="A0A379B4X8"/>
<evidence type="ECO:0000256" key="6">
    <source>
        <dbReference type="RuleBase" id="RU003862"/>
    </source>
</evidence>
<evidence type="ECO:0000313" key="7">
    <source>
        <dbReference type="EMBL" id="SUB33663.1"/>
    </source>
</evidence>
<dbReference type="GO" id="GO:0035999">
    <property type="term" value="P:tetrahydrofolate interconversion"/>
    <property type="evidence" value="ECO:0007669"/>
    <property type="project" value="UniProtKB-UniPathway"/>
</dbReference>
<dbReference type="Pfam" id="PF02219">
    <property type="entry name" value="MTHFR"/>
    <property type="match status" value="1"/>
</dbReference>
<proteinExistence type="inferred from homology"/>
<name>A0A379B4X8_9PAST</name>
<dbReference type="GO" id="GO:0006555">
    <property type="term" value="P:methionine metabolic process"/>
    <property type="evidence" value="ECO:0007669"/>
    <property type="project" value="InterPro"/>
</dbReference>